<evidence type="ECO:0000256" key="1">
    <source>
        <dbReference type="ARBA" id="ARBA00004141"/>
    </source>
</evidence>
<dbReference type="Proteomes" id="UP000039046">
    <property type="component" value="Unassembled WGS sequence"/>
</dbReference>
<dbReference type="InterPro" id="IPR020846">
    <property type="entry name" value="MFS_dom"/>
</dbReference>
<feature type="transmembrane region" description="Helical" evidence="6">
    <location>
        <begin position="319"/>
        <end position="339"/>
    </location>
</feature>
<protein>
    <recommendedName>
        <fullName evidence="7">Major facilitator superfamily (MFS) profile domain-containing protein</fullName>
    </recommendedName>
</protein>
<comment type="subcellular location">
    <subcellularLocation>
        <location evidence="1">Membrane</location>
        <topology evidence="1">Multi-pass membrane protein</topology>
    </subcellularLocation>
</comment>
<proteinExistence type="predicted"/>
<dbReference type="PROSITE" id="PS50850">
    <property type="entry name" value="MFS"/>
    <property type="match status" value="1"/>
</dbReference>
<evidence type="ECO:0000256" key="6">
    <source>
        <dbReference type="SAM" id="Phobius"/>
    </source>
</evidence>
<dbReference type="InterPro" id="IPR036259">
    <property type="entry name" value="MFS_trans_sf"/>
</dbReference>
<feature type="domain" description="Major facilitator superfamily (MFS) profile" evidence="7">
    <location>
        <begin position="57"/>
        <end position="470"/>
    </location>
</feature>
<feature type="transmembrane region" description="Helical" evidence="6">
    <location>
        <begin position="377"/>
        <end position="398"/>
    </location>
</feature>
<dbReference type="AlphaFoldDB" id="A0A0A1T2R3"/>
<keyword evidence="9" id="KW-1185">Reference proteome</keyword>
<evidence type="ECO:0000256" key="2">
    <source>
        <dbReference type="ARBA" id="ARBA00022448"/>
    </source>
</evidence>
<dbReference type="Pfam" id="PF07690">
    <property type="entry name" value="MFS_1"/>
    <property type="match status" value="1"/>
</dbReference>
<name>A0A0A1T2R3_9HYPO</name>
<organism evidence="8 9">
    <name type="scientific">[Torrubiella] hemipterigena</name>
    <dbReference type="NCBI Taxonomy" id="1531966"/>
    <lineage>
        <taxon>Eukaryota</taxon>
        <taxon>Fungi</taxon>
        <taxon>Dikarya</taxon>
        <taxon>Ascomycota</taxon>
        <taxon>Pezizomycotina</taxon>
        <taxon>Sordariomycetes</taxon>
        <taxon>Hypocreomycetidae</taxon>
        <taxon>Hypocreales</taxon>
        <taxon>Clavicipitaceae</taxon>
        <taxon>Clavicipitaceae incertae sedis</taxon>
        <taxon>'Torrubiella' clade</taxon>
    </lineage>
</organism>
<dbReference type="GO" id="GO:0016020">
    <property type="term" value="C:membrane"/>
    <property type="evidence" value="ECO:0007669"/>
    <property type="project" value="UniProtKB-SubCell"/>
</dbReference>
<gene>
    <name evidence="8" type="ORF">VHEMI07195</name>
</gene>
<evidence type="ECO:0000259" key="7">
    <source>
        <dbReference type="PROSITE" id="PS50850"/>
    </source>
</evidence>
<accession>A0A0A1T2R3</accession>
<feature type="transmembrane region" description="Helical" evidence="6">
    <location>
        <begin position="443"/>
        <end position="467"/>
    </location>
</feature>
<feature type="transmembrane region" description="Helical" evidence="6">
    <location>
        <begin position="93"/>
        <end position="111"/>
    </location>
</feature>
<dbReference type="SUPFAM" id="SSF103473">
    <property type="entry name" value="MFS general substrate transporter"/>
    <property type="match status" value="1"/>
</dbReference>
<dbReference type="FunFam" id="1.20.1250.20:FF:000013">
    <property type="entry name" value="MFS general substrate transporter"/>
    <property type="match status" value="1"/>
</dbReference>
<feature type="transmembrane region" description="Helical" evidence="6">
    <location>
        <begin position="123"/>
        <end position="145"/>
    </location>
</feature>
<dbReference type="Gene3D" id="1.20.1250.20">
    <property type="entry name" value="MFS general substrate transporter like domains"/>
    <property type="match status" value="2"/>
</dbReference>
<feature type="transmembrane region" description="Helical" evidence="6">
    <location>
        <begin position="216"/>
        <end position="240"/>
    </location>
</feature>
<dbReference type="PANTHER" id="PTHR43791:SF38">
    <property type="entry name" value="MAJOR FACILITATOR SUPERFAMILY (MFS) PROFILE DOMAIN-CONTAINING PROTEIN"/>
    <property type="match status" value="1"/>
</dbReference>
<keyword evidence="4 6" id="KW-1133">Transmembrane helix</keyword>
<dbReference type="OrthoDB" id="4934356at2759"/>
<feature type="transmembrane region" description="Helical" evidence="6">
    <location>
        <begin position="53"/>
        <end position="70"/>
    </location>
</feature>
<feature type="transmembrane region" description="Helical" evidence="6">
    <location>
        <begin position="351"/>
        <end position="371"/>
    </location>
</feature>
<dbReference type="HOGENOM" id="CLU_001265_0_6_1"/>
<evidence type="ECO:0000256" key="3">
    <source>
        <dbReference type="ARBA" id="ARBA00022692"/>
    </source>
</evidence>
<feature type="transmembrane region" description="Helical" evidence="6">
    <location>
        <begin position="410"/>
        <end position="431"/>
    </location>
</feature>
<feature type="transmembrane region" description="Helical" evidence="6">
    <location>
        <begin position="288"/>
        <end position="307"/>
    </location>
</feature>
<evidence type="ECO:0000256" key="5">
    <source>
        <dbReference type="ARBA" id="ARBA00023136"/>
    </source>
</evidence>
<keyword evidence="3 6" id="KW-0812">Transmembrane</keyword>
<feature type="transmembrane region" description="Helical" evidence="6">
    <location>
        <begin position="183"/>
        <end position="204"/>
    </location>
</feature>
<evidence type="ECO:0000256" key="4">
    <source>
        <dbReference type="ARBA" id="ARBA00022989"/>
    </source>
</evidence>
<feature type="transmembrane region" description="Helical" evidence="6">
    <location>
        <begin position="151"/>
        <end position="171"/>
    </location>
</feature>
<evidence type="ECO:0000313" key="9">
    <source>
        <dbReference type="Proteomes" id="UP000039046"/>
    </source>
</evidence>
<sequence>MAPLNAGNNDEEMAAIQTPGATKTPISASSTPAATAYTCSDKDDAEKRLVRKIDLYFMPILFFMYILNYVDRTNIGNAKIAGMQRDLALTDDGYAWVVSIFFFGYLICEVPSNMLLTRSRPSIFLPAIMLVWGILSALMATSTTYGAMLGFRFVLGCIESGFYPGVLYLLSCWYTRKELGRRFAMFYTAAALSGALGGIIAGAITSHLDGAHGVAGWRWLFIIEGCATVGVAIIAFFVLLDYPATTQRLTEKEQFLATQRILDDQNQGDAKLSHWQAFMAALSDARTYLFVLLYMLVIGASTISYFVPTITASLGFETVTAQYMTVPIWVVAAICLNLVAWSSDRLQERRWHTSGSLAVGFAACVICATVHNAVAKYIMVCLVTSAVVCATVLSLTWTSTVMDAPREKRAIVIALVNACGNFASVYGSRIWPQKDSPNYHLGFGVSAGFLGSAAVLTALMPIAFAGIQRRARRRVAMAAPTS</sequence>
<dbReference type="EMBL" id="CDHN01000003">
    <property type="protein sequence ID" value="CEJ91486.1"/>
    <property type="molecule type" value="Genomic_DNA"/>
</dbReference>
<keyword evidence="5 6" id="KW-0472">Membrane</keyword>
<dbReference type="InterPro" id="IPR011701">
    <property type="entry name" value="MFS"/>
</dbReference>
<dbReference type="FunFam" id="1.20.1250.20:FF:000057">
    <property type="entry name" value="MFS general substrate transporter"/>
    <property type="match status" value="1"/>
</dbReference>
<evidence type="ECO:0000313" key="8">
    <source>
        <dbReference type="EMBL" id="CEJ91486.1"/>
    </source>
</evidence>
<reference evidence="8 9" key="1">
    <citation type="journal article" date="2015" name="Genome Announc.">
        <title>Draft Genome Sequence and Gene Annotation of the Entomopathogenic Fungus Verticillium hemipterigenum.</title>
        <authorList>
            <person name="Horn F."/>
            <person name="Habel A."/>
            <person name="Scharf D.H."/>
            <person name="Dworschak J."/>
            <person name="Brakhage A.A."/>
            <person name="Guthke R."/>
            <person name="Hertweck C."/>
            <person name="Linde J."/>
        </authorList>
    </citation>
    <scope>NUCLEOTIDE SEQUENCE [LARGE SCALE GENOMIC DNA]</scope>
</reference>
<dbReference type="GO" id="GO:0022857">
    <property type="term" value="F:transmembrane transporter activity"/>
    <property type="evidence" value="ECO:0007669"/>
    <property type="project" value="InterPro"/>
</dbReference>
<dbReference type="PANTHER" id="PTHR43791">
    <property type="entry name" value="PERMEASE-RELATED"/>
    <property type="match status" value="1"/>
</dbReference>
<keyword evidence="2" id="KW-0813">Transport</keyword>